<gene>
    <name evidence="1" type="ORF">METZ01_LOCUS434111</name>
</gene>
<organism evidence="1">
    <name type="scientific">marine metagenome</name>
    <dbReference type="NCBI Taxonomy" id="408172"/>
    <lineage>
        <taxon>unclassified sequences</taxon>
        <taxon>metagenomes</taxon>
        <taxon>ecological metagenomes</taxon>
    </lineage>
</organism>
<sequence>MNLYDKYILPSFLNFVCGTKPMIYQREKIVPLAEGVVLEIGIGSGLNLPFYNNSRIEKVWGLDPS</sequence>
<dbReference type="InterPro" id="IPR029063">
    <property type="entry name" value="SAM-dependent_MTases_sf"/>
</dbReference>
<name>A0A382YD69_9ZZZZ</name>
<evidence type="ECO:0008006" key="2">
    <source>
        <dbReference type="Google" id="ProtNLM"/>
    </source>
</evidence>
<proteinExistence type="predicted"/>
<protein>
    <recommendedName>
        <fullName evidence="2">SAM-dependent methyltransferase</fullName>
    </recommendedName>
</protein>
<evidence type="ECO:0000313" key="1">
    <source>
        <dbReference type="EMBL" id="SVD81257.1"/>
    </source>
</evidence>
<dbReference type="SUPFAM" id="SSF53335">
    <property type="entry name" value="S-adenosyl-L-methionine-dependent methyltransferases"/>
    <property type="match status" value="1"/>
</dbReference>
<accession>A0A382YD69</accession>
<dbReference type="EMBL" id="UINC01174901">
    <property type="protein sequence ID" value="SVD81257.1"/>
    <property type="molecule type" value="Genomic_DNA"/>
</dbReference>
<reference evidence="1" key="1">
    <citation type="submission" date="2018-05" db="EMBL/GenBank/DDBJ databases">
        <authorList>
            <person name="Lanie J.A."/>
            <person name="Ng W.-L."/>
            <person name="Kazmierczak K.M."/>
            <person name="Andrzejewski T.M."/>
            <person name="Davidsen T.M."/>
            <person name="Wayne K.J."/>
            <person name="Tettelin H."/>
            <person name="Glass J.I."/>
            <person name="Rusch D."/>
            <person name="Podicherti R."/>
            <person name="Tsui H.-C.T."/>
            <person name="Winkler M.E."/>
        </authorList>
    </citation>
    <scope>NUCLEOTIDE SEQUENCE</scope>
</reference>
<dbReference type="AlphaFoldDB" id="A0A382YD69"/>
<feature type="non-terminal residue" evidence="1">
    <location>
        <position position="65"/>
    </location>
</feature>